<dbReference type="GO" id="GO:0003676">
    <property type="term" value="F:nucleic acid binding"/>
    <property type="evidence" value="ECO:0007669"/>
    <property type="project" value="InterPro"/>
</dbReference>
<sequence length="375" mass="43019">METGELEREPELQSTAESLEVQLDQITLEDEDDTPLDVEDEDVDVFHMEAVRRLGLIGRFIAEKPPNIKSLKIALANAWNLKKNFQITELGDMLYAFQFLEEDDRDRVCFGGPWHYENNTMVFMESLLIKKPMPEALHMLDIWIQIIELPAELRTKPMAEKIANRFGSLIWFDDSPRSMWDSYMRLRVSLSINNPLRKKIKLNIKGQLVEYLVKYEKLPIFCYSCGRIGHPKLRCPKPSGISPDPFGMELRAGTPEPRSWLSHSLKKEDETIWASLRKKFDWESTCSNSDHEVPPAEEIADKQVTPEMRAQKEKDKQNKGKMTEPGEGHCTKKKDQIRIQSADVHTPNNPPLGQLGMGGALQQFVMGTAEMKSHP</sequence>
<gene>
    <name evidence="4" type="ORF">LTRI10_LOCUS6287</name>
</gene>
<dbReference type="InterPro" id="IPR025558">
    <property type="entry name" value="DUF4283"/>
</dbReference>
<dbReference type="PANTHER" id="PTHR31286:SF167">
    <property type="entry name" value="OS09G0268800 PROTEIN"/>
    <property type="match status" value="1"/>
</dbReference>
<dbReference type="Pfam" id="PF14111">
    <property type="entry name" value="DUF4283"/>
    <property type="match status" value="1"/>
</dbReference>
<feature type="region of interest" description="Disordered" evidence="2">
    <location>
        <begin position="303"/>
        <end position="335"/>
    </location>
</feature>
<dbReference type="GO" id="GO:0008270">
    <property type="term" value="F:zinc ion binding"/>
    <property type="evidence" value="ECO:0007669"/>
    <property type="project" value="UniProtKB-KW"/>
</dbReference>
<feature type="domain" description="CCHC-type" evidence="3">
    <location>
        <begin position="222"/>
        <end position="237"/>
    </location>
</feature>
<dbReference type="InterPro" id="IPR001878">
    <property type="entry name" value="Znf_CCHC"/>
</dbReference>
<dbReference type="InterPro" id="IPR025836">
    <property type="entry name" value="Zn_knuckle_CX2CX4HX4C"/>
</dbReference>
<evidence type="ECO:0000259" key="3">
    <source>
        <dbReference type="PROSITE" id="PS50158"/>
    </source>
</evidence>
<dbReference type="PANTHER" id="PTHR31286">
    <property type="entry name" value="GLYCINE-RICH CELL WALL STRUCTURAL PROTEIN 1.8-LIKE"/>
    <property type="match status" value="1"/>
</dbReference>
<dbReference type="SUPFAM" id="SSF57756">
    <property type="entry name" value="Retrovirus zinc finger-like domains"/>
    <property type="match status" value="1"/>
</dbReference>
<keyword evidence="1" id="KW-0863">Zinc-finger</keyword>
<keyword evidence="1" id="KW-0862">Zinc</keyword>
<keyword evidence="5" id="KW-1185">Reference proteome</keyword>
<evidence type="ECO:0000256" key="2">
    <source>
        <dbReference type="SAM" id="MobiDB-lite"/>
    </source>
</evidence>
<protein>
    <recommendedName>
        <fullName evidence="3">CCHC-type domain-containing protein</fullName>
    </recommendedName>
</protein>
<dbReference type="InterPro" id="IPR040256">
    <property type="entry name" value="At4g02000-like"/>
</dbReference>
<accession>A0AAV2CR94</accession>
<dbReference type="EMBL" id="OZ034814">
    <property type="protein sequence ID" value="CAL1358759.1"/>
    <property type="molecule type" value="Genomic_DNA"/>
</dbReference>
<dbReference type="Proteomes" id="UP001497516">
    <property type="component" value="Chromosome 10"/>
</dbReference>
<dbReference type="Pfam" id="PF14392">
    <property type="entry name" value="zf-CCHC_4"/>
    <property type="match status" value="1"/>
</dbReference>
<feature type="compositionally biased region" description="Basic and acidic residues" evidence="2">
    <location>
        <begin position="309"/>
        <end position="335"/>
    </location>
</feature>
<name>A0AAV2CR94_9ROSI</name>
<dbReference type="InterPro" id="IPR036875">
    <property type="entry name" value="Znf_CCHC_sf"/>
</dbReference>
<evidence type="ECO:0000313" key="5">
    <source>
        <dbReference type="Proteomes" id="UP001497516"/>
    </source>
</evidence>
<reference evidence="4 5" key="1">
    <citation type="submission" date="2024-04" db="EMBL/GenBank/DDBJ databases">
        <authorList>
            <person name="Fracassetti M."/>
        </authorList>
    </citation>
    <scope>NUCLEOTIDE SEQUENCE [LARGE SCALE GENOMIC DNA]</scope>
</reference>
<keyword evidence="1" id="KW-0479">Metal-binding</keyword>
<evidence type="ECO:0000313" key="4">
    <source>
        <dbReference type="EMBL" id="CAL1358759.1"/>
    </source>
</evidence>
<organism evidence="4 5">
    <name type="scientific">Linum trigynum</name>
    <dbReference type="NCBI Taxonomy" id="586398"/>
    <lineage>
        <taxon>Eukaryota</taxon>
        <taxon>Viridiplantae</taxon>
        <taxon>Streptophyta</taxon>
        <taxon>Embryophyta</taxon>
        <taxon>Tracheophyta</taxon>
        <taxon>Spermatophyta</taxon>
        <taxon>Magnoliopsida</taxon>
        <taxon>eudicotyledons</taxon>
        <taxon>Gunneridae</taxon>
        <taxon>Pentapetalae</taxon>
        <taxon>rosids</taxon>
        <taxon>fabids</taxon>
        <taxon>Malpighiales</taxon>
        <taxon>Linaceae</taxon>
        <taxon>Linum</taxon>
    </lineage>
</organism>
<evidence type="ECO:0000256" key="1">
    <source>
        <dbReference type="PROSITE-ProRule" id="PRU00047"/>
    </source>
</evidence>
<proteinExistence type="predicted"/>
<dbReference type="AlphaFoldDB" id="A0AAV2CR94"/>
<dbReference type="PROSITE" id="PS50158">
    <property type="entry name" value="ZF_CCHC"/>
    <property type="match status" value="1"/>
</dbReference>